<dbReference type="GO" id="GO:0031932">
    <property type="term" value="C:TORC2 complex"/>
    <property type="evidence" value="ECO:0007669"/>
    <property type="project" value="TreeGrafter"/>
</dbReference>
<dbReference type="GO" id="GO:0004674">
    <property type="term" value="F:protein serine/threonine kinase activity"/>
    <property type="evidence" value="ECO:0007669"/>
    <property type="project" value="InterPro"/>
</dbReference>
<evidence type="ECO:0000313" key="2">
    <source>
        <dbReference type="EMBL" id="GMR53337.1"/>
    </source>
</evidence>
<dbReference type="SUPFAM" id="SSF56112">
    <property type="entry name" value="Protein kinase-like (PK-like)"/>
    <property type="match status" value="1"/>
</dbReference>
<dbReference type="PANTHER" id="PTHR11139">
    <property type="entry name" value="ATAXIA TELANGIECTASIA MUTATED ATM -RELATED"/>
    <property type="match status" value="1"/>
</dbReference>
<dbReference type="GO" id="GO:0000184">
    <property type="term" value="P:nuclear-transcribed mRNA catabolic process, nonsense-mediated decay"/>
    <property type="evidence" value="ECO:0007669"/>
    <property type="project" value="InterPro"/>
</dbReference>
<dbReference type="Gene3D" id="3.30.1010.10">
    <property type="entry name" value="Phosphatidylinositol 3-kinase Catalytic Subunit, Chain A, domain 4"/>
    <property type="match status" value="1"/>
</dbReference>
<dbReference type="GO" id="GO:0005634">
    <property type="term" value="C:nucleus"/>
    <property type="evidence" value="ECO:0007669"/>
    <property type="project" value="TreeGrafter"/>
</dbReference>
<reference evidence="3" key="1">
    <citation type="submission" date="2022-10" db="EMBL/GenBank/DDBJ databases">
        <title>Genome assembly of Pristionchus species.</title>
        <authorList>
            <person name="Yoshida K."/>
            <person name="Sommer R.J."/>
        </authorList>
    </citation>
    <scope>NUCLEOTIDE SEQUENCE [LARGE SCALE GENOMIC DNA]</scope>
    <source>
        <strain evidence="3">RS5460</strain>
    </source>
</reference>
<gene>
    <name evidence="2" type="ORF">PMAYCL1PPCAC_23532</name>
</gene>
<dbReference type="GO" id="GO:0031931">
    <property type="term" value="C:TORC1 complex"/>
    <property type="evidence" value="ECO:0007669"/>
    <property type="project" value="TreeGrafter"/>
</dbReference>
<dbReference type="SMART" id="SM00146">
    <property type="entry name" value="PI3Kc"/>
    <property type="match status" value="1"/>
</dbReference>
<name>A0AAN5I5P7_9BILA</name>
<dbReference type="InterPro" id="IPR036940">
    <property type="entry name" value="PI3/4_kinase_cat_sf"/>
</dbReference>
<comment type="caution">
    <text evidence="2">The sequence shown here is derived from an EMBL/GenBank/DDBJ whole genome shotgun (WGS) entry which is preliminary data.</text>
</comment>
<dbReference type="Gene3D" id="1.10.1070.11">
    <property type="entry name" value="Phosphatidylinositol 3-/4-kinase, catalytic domain"/>
    <property type="match status" value="1"/>
</dbReference>
<dbReference type="Pfam" id="PF15785">
    <property type="entry name" value="SMG1"/>
    <property type="match status" value="2"/>
</dbReference>
<dbReference type="Proteomes" id="UP001328107">
    <property type="component" value="Unassembled WGS sequence"/>
</dbReference>
<dbReference type="PROSITE" id="PS50290">
    <property type="entry name" value="PI3_4_KINASE_3"/>
    <property type="match status" value="1"/>
</dbReference>
<protein>
    <recommendedName>
        <fullName evidence="1">PI3K/PI4K catalytic domain-containing protein</fullName>
    </recommendedName>
</protein>
<dbReference type="PANTHER" id="PTHR11139:SF119">
    <property type="entry name" value="SERINE_THREONINE-PROTEIN KINASE SMG1"/>
    <property type="match status" value="1"/>
</dbReference>
<dbReference type="GO" id="GO:0016242">
    <property type="term" value="P:negative regulation of macroautophagy"/>
    <property type="evidence" value="ECO:0007669"/>
    <property type="project" value="TreeGrafter"/>
</dbReference>
<feature type="domain" description="PI3K/PI4K catalytic" evidence="1">
    <location>
        <begin position="1727"/>
        <end position="2073"/>
    </location>
</feature>
<evidence type="ECO:0000313" key="3">
    <source>
        <dbReference type="Proteomes" id="UP001328107"/>
    </source>
</evidence>
<keyword evidence="3" id="KW-1185">Reference proteome</keyword>
<dbReference type="GO" id="GO:0005737">
    <property type="term" value="C:cytoplasm"/>
    <property type="evidence" value="ECO:0007669"/>
    <property type="project" value="TreeGrafter"/>
</dbReference>
<evidence type="ECO:0000259" key="1">
    <source>
        <dbReference type="PROSITE" id="PS50290"/>
    </source>
</evidence>
<sequence length="2255" mass="255780">MTDRSALRHLKDHQNMNNSYSGEVRSLLKHIKHHDDRDGRKDGSLPINELRRILSNCSTFEELEVDWSEVANPLRSFLCTKSMSSETRKAACGALAALGILSLGYFDRYIDLLSECWKEVPARKEERRVLVIQALINTLNSVYEKQCFFPQSTLEKLCDATMVMLDSNNSVIVLTPAMELTLLVSTIVPRHLFIKKYFQDTVDVAIGWLVEEGQEGLTNARLERTKEILLSFVPLWSEKMDLLLNLAKQFMEDMHRLMEEAKSEIDVDSITKMKAIAGTLLLLIKICGQIGTPAASLVVKDVSGEVSTLLNDRSMLVYLSSEKMASIYGIYMEILTTCTQFQTDEAKMEMLNRFIDLSKANLASSHILMRLFAYLTKLASEQRESLSIPMCSILFGPSSILSSLDFSRLLPTELSSLCSLLKTLLNPSILSVLQYAYSAVVVMLKDSLRRLLNCESESEKERTNDEIRITTIIYGLKPILILKNSLIVMLGLSPSLLDLVLLDSALLDGRLQSLHPSLHYVLLHAAYEHCKAHDNYSRTSEWLTGNASAVLGESLSSHNLERIVRAITSLLTSHNLTLRESRVLVTDWLLDLSPSLLLALRSSRCVPPLRRLFDALNEAVRLAPETTSRLRELLSMMEVRLNEQEKGPLNASLTRYSIECSHNEERSIALWNHLKADDLIESYWSTTLFHECPPLDEITSQQFERMMNFLLKRIPPIESANPEKDDEKEKWLMPPSSSSLDIPTYWRLRLMAAAAFAIESRMSTHLGKPRETLNAIHNEMTRVFKESIMKKSQESDDSSLSPHEEWFRVRCLLEFIEILDRLIYRTHSGSMHNLANFNPSPAARHWFKTNESVCTEWFTRLYPSAMGVAYHASAYSQVIRFGQSALAELDKKYCGKGEEPPRICMVVLCWMMKALIEKGEEYDIYGLKEWARYTFSDGLSDWDWMECAALAANARFELAIDECLREMSRTELQEDVKALLQEIILICSVKLRRVDEVVEGMVNEEALERCHQLASFSRVEELKEMGDSPWNLNKGLERTEVWLMTTIKKSELMEARHRLGVEATTVLVMDDDGLLTSRYSSICSIARDVGMRMEKNMKGMENPYAVIQSLASRSIPGVEGLSMCRQRERWASRMGVGREDRLKGIYALAKMACKMENGKVMEEMKKGLGVNNDLLVQLDYAELKCRDLMQSRDRMGDNDRLAFFASHMAPLLTQAYHVYADMSMNDTISSNGSTDSSVWASALAKTTLQMGKMMGEGERFPSDGMSKLHFLVESRREETGLEEKGVILHLSTTLDPTVAKARYELGMHTFNMLEKDKNEERITSILEEQLGASQSSLLVDAITTSGNISELGRKIKERVGVEMNVIERAMCSPNVLSSLWQQFHSRRSLILSNATLELLAFLSHNGDDVSSVRVATTTLSLLSMLTKYSPLHPEVVQQIGEGVMHVDERVWAGILPQLMARLSHPVEGVRQTIVAALMKLGRSFPHTTIFPLVVATRMKEIIEEDRFVDDPATTRTFAPSQGDLLHYRCTSSLLADMAKCYPQLVEDTRVFVDQLHHLNLTEEKWCFVLHQLDMDMNKRLSLMRKECEKTRAIQRMTEEEKKGIMDAKTHLIIGSIYRILCDFWRSTQSKAEKGVEDAVRFVQMNREHVERAFEESEEARTKGDEQARWEAFLRLNVTLGRKASKKGGQLVDITHCIGRLVESGREWSVPLPGQEASNDEVIYLTKVETTCQVLSTKTRPKKMMMRGSDGVDRAFLLKTHEDLRLDERVMQLLRMSNVMMKKMGKRDAPQYTAKTYAVTPLGPLMGLIQWVNGAIPLYSFYRKWQMRENAAVPQGKKAPDGISLKPLELFEKKMKNLLSVNKLDPKVYSDRKAWHPELLKTLYEELCSETSKDLISREMWLKSQTTAHWTKLVKTFTRSTAVMSMLGAVLGLGDRHPDNLLIQLSDFHVIHIDYNVCFDRGRKLRVPETVPFRLTQNIGHAFGVAGIEGLFTYSCSAVLSSLRAHDSLFSLLLHPFIFDPLVDWTFKDSLGNSVSNSITHIVYGNDRRMEPRGMTASTLYMIKMKENEGVLEKMSAEAMDLLETMYCGGGGELTMDNDPLSRWIEMVDDLLWIMRKEEGKGEFLMEERKEVAKCKEVLAWNGATPQNGGTTPVQTLIHLIPKMVDKLNAMNEECKTRNQGMRPVGLPPGLEDSVYKEEKNGVATSIVARVVKRAKGEVGGGGEVISTFDHATQLIRAAESRTNNALMYEGWIGWV</sequence>
<accession>A0AAN5I5P7</accession>
<dbReference type="InterPro" id="IPR050517">
    <property type="entry name" value="DDR_Repair_Kinase"/>
</dbReference>
<organism evidence="2 3">
    <name type="scientific">Pristionchus mayeri</name>
    <dbReference type="NCBI Taxonomy" id="1317129"/>
    <lineage>
        <taxon>Eukaryota</taxon>
        <taxon>Metazoa</taxon>
        <taxon>Ecdysozoa</taxon>
        <taxon>Nematoda</taxon>
        <taxon>Chromadorea</taxon>
        <taxon>Rhabditida</taxon>
        <taxon>Rhabditina</taxon>
        <taxon>Diplogasteromorpha</taxon>
        <taxon>Diplogasteroidea</taxon>
        <taxon>Neodiplogasteridae</taxon>
        <taxon>Pristionchus</taxon>
    </lineage>
</organism>
<dbReference type="SUPFAM" id="SSF48371">
    <property type="entry name" value="ARM repeat"/>
    <property type="match status" value="1"/>
</dbReference>
<dbReference type="InterPro" id="IPR016024">
    <property type="entry name" value="ARM-type_fold"/>
</dbReference>
<dbReference type="Pfam" id="PF00454">
    <property type="entry name" value="PI3_PI4_kinase"/>
    <property type="match status" value="1"/>
</dbReference>
<dbReference type="GO" id="GO:0031929">
    <property type="term" value="P:TOR signaling"/>
    <property type="evidence" value="ECO:0007669"/>
    <property type="project" value="TreeGrafter"/>
</dbReference>
<dbReference type="InterPro" id="IPR011009">
    <property type="entry name" value="Kinase-like_dom_sf"/>
</dbReference>
<dbReference type="EMBL" id="BTRK01000005">
    <property type="protein sequence ID" value="GMR53337.1"/>
    <property type="molecule type" value="Genomic_DNA"/>
</dbReference>
<dbReference type="InterPro" id="IPR031559">
    <property type="entry name" value="SMG1"/>
</dbReference>
<dbReference type="InterPro" id="IPR000403">
    <property type="entry name" value="PI3/4_kinase_cat_dom"/>
</dbReference>
<proteinExistence type="predicted"/>